<proteinExistence type="predicted"/>
<feature type="compositionally biased region" description="Pro residues" evidence="1">
    <location>
        <begin position="204"/>
        <end position="217"/>
    </location>
</feature>
<organism evidence="2 3">
    <name type="scientific">Streptomyces phaeoluteigriseus</name>
    <dbReference type="NCBI Taxonomy" id="114686"/>
    <lineage>
        <taxon>Bacteria</taxon>
        <taxon>Bacillati</taxon>
        <taxon>Actinomycetota</taxon>
        <taxon>Actinomycetes</taxon>
        <taxon>Kitasatosporales</taxon>
        <taxon>Streptomycetaceae</taxon>
        <taxon>Streptomyces</taxon>
        <taxon>Streptomyces aurantiacus group</taxon>
    </lineage>
</organism>
<protein>
    <recommendedName>
        <fullName evidence="4">DUF3618 domain-containing protein</fullName>
    </recommendedName>
</protein>
<keyword evidence="3" id="KW-1185">Reference proteome</keyword>
<feature type="region of interest" description="Disordered" evidence="1">
    <location>
        <begin position="89"/>
        <end position="108"/>
    </location>
</feature>
<accession>A0ABY4Z943</accession>
<feature type="region of interest" description="Disordered" evidence="1">
    <location>
        <begin position="1"/>
        <end position="44"/>
    </location>
</feature>
<sequence length="231" mass="23260">MTESIQTGTGNGTTREKAKAETSATAGQAKEAATQVAGTAAEQVQSVVGEARQQAGTVIEELRHRAKSEAEDQAKWAADTLRQWASDLSGMAESAQGDSPARSLATKAADKGHRAADYLDEQGVDGLVSNLQGFARRRPGAFLGGAVLAGLAVGRLARVAGSARAGGDGQQQAVPAPDQGTLAAPAAPALPTGPPTGAVRHAPPQAPSVPPVPPVTGTPPDGTPGRPYPEV</sequence>
<gene>
    <name evidence="2" type="ORF">NFX46_17290</name>
</gene>
<dbReference type="RefSeq" id="WP_252550338.1">
    <property type="nucleotide sequence ID" value="NZ_CP099468.1"/>
</dbReference>
<reference evidence="2" key="1">
    <citation type="submission" date="2022-06" db="EMBL/GenBank/DDBJ databases">
        <title>Complete genome sequence of soil microorganisms Streptomyces sp. Qhu-M197 isolated from Alpine meadows habitats on the Tibetan Plateau.</title>
        <authorList>
            <person name="Zhang B."/>
            <person name="Xiang X."/>
            <person name="Fan J."/>
        </authorList>
    </citation>
    <scope>NUCLEOTIDE SEQUENCE</scope>
    <source>
        <strain evidence="2">Qhu-M197</strain>
    </source>
</reference>
<evidence type="ECO:0000313" key="2">
    <source>
        <dbReference type="EMBL" id="USQ85382.1"/>
    </source>
</evidence>
<feature type="region of interest" description="Disordered" evidence="1">
    <location>
        <begin position="162"/>
        <end position="231"/>
    </location>
</feature>
<name>A0ABY4Z943_9ACTN</name>
<evidence type="ECO:0008006" key="4">
    <source>
        <dbReference type="Google" id="ProtNLM"/>
    </source>
</evidence>
<dbReference type="Proteomes" id="UP001056374">
    <property type="component" value="Chromosome"/>
</dbReference>
<evidence type="ECO:0000313" key="3">
    <source>
        <dbReference type="Proteomes" id="UP001056374"/>
    </source>
</evidence>
<evidence type="ECO:0000256" key="1">
    <source>
        <dbReference type="SAM" id="MobiDB-lite"/>
    </source>
</evidence>
<feature type="compositionally biased region" description="Low complexity" evidence="1">
    <location>
        <begin position="180"/>
        <end position="198"/>
    </location>
</feature>
<dbReference type="EMBL" id="CP099468">
    <property type="protein sequence ID" value="USQ85382.1"/>
    <property type="molecule type" value="Genomic_DNA"/>
</dbReference>